<feature type="coiled-coil region" evidence="1">
    <location>
        <begin position="429"/>
        <end position="505"/>
    </location>
</feature>
<feature type="compositionally biased region" description="Acidic residues" evidence="2">
    <location>
        <begin position="187"/>
        <end position="196"/>
    </location>
</feature>
<accession>A0A7S1KQW9</accession>
<dbReference type="EMBL" id="HBGD01006049">
    <property type="protein sequence ID" value="CAD9081788.1"/>
    <property type="molecule type" value="Transcribed_RNA"/>
</dbReference>
<evidence type="ECO:0000256" key="1">
    <source>
        <dbReference type="SAM" id="Coils"/>
    </source>
</evidence>
<dbReference type="GO" id="GO:0099518">
    <property type="term" value="P:vesicle cytoskeletal trafficking"/>
    <property type="evidence" value="ECO:0007669"/>
    <property type="project" value="TreeGrafter"/>
</dbReference>
<feature type="compositionally biased region" description="Low complexity" evidence="2">
    <location>
        <begin position="278"/>
        <end position="289"/>
    </location>
</feature>
<feature type="compositionally biased region" description="Basic and acidic residues" evidence="2">
    <location>
        <begin position="229"/>
        <end position="238"/>
    </location>
</feature>
<feature type="region of interest" description="Disordered" evidence="2">
    <location>
        <begin position="78"/>
        <end position="109"/>
    </location>
</feature>
<feature type="compositionally biased region" description="Polar residues" evidence="2">
    <location>
        <begin position="661"/>
        <end position="677"/>
    </location>
</feature>
<feature type="compositionally biased region" description="Low complexity" evidence="2">
    <location>
        <begin position="637"/>
        <end position="660"/>
    </location>
</feature>
<feature type="coiled-coil region" evidence="1">
    <location>
        <begin position="345"/>
        <end position="386"/>
    </location>
</feature>
<dbReference type="PANTHER" id="PTHR18911">
    <property type="entry name" value="CTCL TUMOR ANTIGEN HD-CL-01"/>
    <property type="match status" value="1"/>
</dbReference>
<dbReference type="GO" id="GO:0005802">
    <property type="term" value="C:trans-Golgi network"/>
    <property type="evidence" value="ECO:0007669"/>
    <property type="project" value="TreeGrafter"/>
</dbReference>
<evidence type="ECO:0000256" key="2">
    <source>
        <dbReference type="SAM" id="MobiDB-lite"/>
    </source>
</evidence>
<dbReference type="PANTHER" id="PTHR18911:SF5">
    <property type="entry name" value="COILED-COIL DOMAIN-CONTAINING PROTEIN 186"/>
    <property type="match status" value="1"/>
</dbReference>
<feature type="region of interest" description="Disordered" evidence="2">
    <location>
        <begin position="636"/>
        <end position="677"/>
    </location>
</feature>
<dbReference type="AlphaFoldDB" id="A0A7S1KQW9"/>
<dbReference type="Gene3D" id="1.10.287.1490">
    <property type="match status" value="1"/>
</dbReference>
<feature type="compositionally biased region" description="Basic and acidic residues" evidence="2">
    <location>
        <begin position="197"/>
        <end position="211"/>
    </location>
</feature>
<feature type="coiled-coil region" evidence="1">
    <location>
        <begin position="807"/>
        <end position="834"/>
    </location>
</feature>
<organism evidence="3">
    <name type="scientific">Percolomonas cosmopolitus</name>
    <dbReference type="NCBI Taxonomy" id="63605"/>
    <lineage>
        <taxon>Eukaryota</taxon>
        <taxon>Discoba</taxon>
        <taxon>Heterolobosea</taxon>
        <taxon>Tetramitia</taxon>
        <taxon>Eutetramitia</taxon>
        <taxon>Percolomonadidae</taxon>
        <taxon>Percolomonas</taxon>
    </lineage>
</organism>
<protein>
    <submittedName>
        <fullName evidence="3">Uncharacterized protein</fullName>
    </submittedName>
</protein>
<reference evidence="3" key="1">
    <citation type="submission" date="2021-01" db="EMBL/GenBank/DDBJ databases">
        <authorList>
            <person name="Corre E."/>
            <person name="Pelletier E."/>
            <person name="Niang G."/>
            <person name="Scheremetjew M."/>
            <person name="Finn R."/>
            <person name="Kale V."/>
            <person name="Holt S."/>
            <person name="Cochrane G."/>
            <person name="Meng A."/>
            <person name="Brown T."/>
            <person name="Cohen L."/>
        </authorList>
    </citation>
    <scope>NUCLEOTIDE SEQUENCE</scope>
    <source>
        <strain evidence="3">WS</strain>
    </source>
</reference>
<feature type="region of interest" description="Disordered" evidence="2">
    <location>
        <begin position="187"/>
        <end position="300"/>
    </location>
</feature>
<sequence>MSDTPSPSSSTVAITPQEFNQIQQQILQFKQLYYDEKQKLEKEKDKNIKINEKLIKYQKHYKNLKDQNAKFKTLLNANAQQSASQESQEKKEGKRKFFGFGGSKSAAPDAENELNQLKEEFAQFKEAKKRELSFFLAEKNQIQDQLQLLRDHFDGVRIEMAHHLHLHDIKELRAQIKRVLQIQDGVAEGEADEKSEESDTPHDEEAADRGEASAAEEISETTEQLQQKEAVHTEDKSNPQDTQEENNNDEQQQAPQETLTLQDQQKTPHFDQDENAQSTTSSPKKNTSPAQPINDTPPALSAIQNKKTSLSLAPVTVGSPKVQAIPTTEHLTALHAQISTYKQQADLFMEKNKLKQNRILELEEEQQELQNQVEEYKDALSQIKGQVKQKDSDLDHLLDDHKRLIEESNNKDSELNTAQQMISSYTKRLKDSQDSREKIAQEAHSLRSEVQQLKKTIASMEENTQQLSKTINELKNKVLHQEDDIKDLTSNNATKDKQIQEEKRQKEMLLFRCKEFKQMMNSREKSLQAEIDIMKEDSKVYDRQAKEYIHVWVKMVTDSVSEEHARSDLHSFQDEMSHLKERNTTFSSENQHLKTHNKALETRVSDTKVYYHLQVKQQKQLIKELKTQLKKERKRQLQQQQNWETSSTTSVETTETSVSSRNMVNSPSFSSGLDAQLTSPTAGSMDYQQLLSARDILTRENNVLLQRVGHLQATNWQHEETIKAMGRTIEHNKGELEKKSLIIQDYIKREKLGRIHPKQEQNKALMGKKTQSFMGSLWNRTAIPSSPGLLEVQSQMQSVLEETLMKNIQLGDDMQVLANEVDKLTQENRQLKDIIKNQLRPNQSGTTIESIENES</sequence>
<name>A0A7S1KQW9_9EUKA</name>
<evidence type="ECO:0000313" key="3">
    <source>
        <dbReference type="EMBL" id="CAD9081788.1"/>
    </source>
</evidence>
<dbReference type="GO" id="GO:0031267">
    <property type="term" value="F:small GTPase binding"/>
    <property type="evidence" value="ECO:0007669"/>
    <property type="project" value="TreeGrafter"/>
</dbReference>
<keyword evidence="1" id="KW-0175">Coiled coil</keyword>
<gene>
    <name evidence="3" type="ORF">PCOS0759_LOCUS5028</name>
</gene>
<proteinExistence type="predicted"/>
<dbReference type="InterPro" id="IPR038830">
    <property type="entry name" value="CCDC186"/>
</dbReference>